<keyword evidence="3" id="KW-1185">Reference proteome</keyword>
<feature type="compositionally biased region" description="Basic residues" evidence="1">
    <location>
        <begin position="72"/>
        <end position="84"/>
    </location>
</feature>
<comment type="caution">
    <text evidence="2">The sequence shown here is derived from an EMBL/GenBank/DDBJ whole genome shotgun (WGS) entry which is preliminary data.</text>
</comment>
<gene>
    <name evidence="2" type="ORF">B0I36DRAFT_153211</name>
</gene>
<name>A0A9P9BM93_9PEZI</name>
<evidence type="ECO:0000313" key="3">
    <source>
        <dbReference type="Proteomes" id="UP000756346"/>
    </source>
</evidence>
<organism evidence="2 3">
    <name type="scientific">Microdochium trichocladiopsis</name>
    <dbReference type="NCBI Taxonomy" id="1682393"/>
    <lineage>
        <taxon>Eukaryota</taxon>
        <taxon>Fungi</taxon>
        <taxon>Dikarya</taxon>
        <taxon>Ascomycota</taxon>
        <taxon>Pezizomycotina</taxon>
        <taxon>Sordariomycetes</taxon>
        <taxon>Xylariomycetidae</taxon>
        <taxon>Xylariales</taxon>
        <taxon>Microdochiaceae</taxon>
        <taxon>Microdochium</taxon>
    </lineage>
</organism>
<dbReference type="RefSeq" id="XP_046009270.1">
    <property type="nucleotide sequence ID" value="XM_046148555.1"/>
</dbReference>
<dbReference type="EMBL" id="JAGTJQ010000008">
    <property type="protein sequence ID" value="KAH7026053.1"/>
    <property type="molecule type" value="Genomic_DNA"/>
</dbReference>
<accession>A0A9P9BM93</accession>
<sequence length="200" mass="22724">MCGYYHLQTHLAARIDKPGASLVDLRLPMSLQNNKMCATKGGRLHERRQQDRRRLTGQRGLPTTWNTASQRGARRRRQCRRHRQLSTPRGGQVAPATHGATLSLLIVPSHGWPYREPLLGCHASHQRSLRPPCARGERGARCTSLWVSKVRNRVLPDGPPVDMPPLHRGRCWWVEHGLRELRRMARPPAHARPLESVLVA</sequence>
<dbReference type="GeneID" id="70178101"/>
<reference evidence="2" key="1">
    <citation type="journal article" date="2021" name="Nat. Commun.">
        <title>Genetic determinants of endophytism in the Arabidopsis root mycobiome.</title>
        <authorList>
            <person name="Mesny F."/>
            <person name="Miyauchi S."/>
            <person name="Thiergart T."/>
            <person name="Pickel B."/>
            <person name="Atanasova L."/>
            <person name="Karlsson M."/>
            <person name="Huettel B."/>
            <person name="Barry K.W."/>
            <person name="Haridas S."/>
            <person name="Chen C."/>
            <person name="Bauer D."/>
            <person name="Andreopoulos W."/>
            <person name="Pangilinan J."/>
            <person name="LaButti K."/>
            <person name="Riley R."/>
            <person name="Lipzen A."/>
            <person name="Clum A."/>
            <person name="Drula E."/>
            <person name="Henrissat B."/>
            <person name="Kohler A."/>
            <person name="Grigoriev I.V."/>
            <person name="Martin F.M."/>
            <person name="Hacquard S."/>
        </authorList>
    </citation>
    <scope>NUCLEOTIDE SEQUENCE</scope>
    <source>
        <strain evidence="2">MPI-CAGE-CH-0230</strain>
    </source>
</reference>
<dbReference type="AlphaFoldDB" id="A0A9P9BM93"/>
<protein>
    <submittedName>
        <fullName evidence="2">Uncharacterized protein</fullName>
    </submittedName>
</protein>
<feature type="compositionally biased region" description="Basic and acidic residues" evidence="1">
    <location>
        <begin position="43"/>
        <end position="54"/>
    </location>
</feature>
<evidence type="ECO:0000313" key="2">
    <source>
        <dbReference type="EMBL" id="KAH7026053.1"/>
    </source>
</evidence>
<proteinExistence type="predicted"/>
<dbReference type="Proteomes" id="UP000756346">
    <property type="component" value="Unassembled WGS sequence"/>
</dbReference>
<evidence type="ECO:0000256" key="1">
    <source>
        <dbReference type="SAM" id="MobiDB-lite"/>
    </source>
</evidence>
<feature type="region of interest" description="Disordered" evidence="1">
    <location>
        <begin position="40"/>
        <end position="95"/>
    </location>
</feature>